<evidence type="ECO:0000256" key="2">
    <source>
        <dbReference type="ARBA" id="ARBA00004948"/>
    </source>
</evidence>
<protein>
    <recommendedName>
        <fullName evidence="10">Thiamine pyrimidine synthase</fullName>
    </recommendedName>
</protein>
<comment type="subunit">
    <text evidence="4">Homodimer.</text>
</comment>
<keyword evidence="6" id="KW-0479">Metal-binding</keyword>
<gene>
    <name evidence="14" type="ORF">GCM10023144_36170</name>
</gene>
<evidence type="ECO:0000256" key="8">
    <source>
        <dbReference type="ARBA" id="ARBA00022977"/>
    </source>
</evidence>
<dbReference type="Pfam" id="PF09084">
    <property type="entry name" value="NMT1"/>
    <property type="match status" value="1"/>
</dbReference>
<feature type="chain" id="PRO_5045080321" description="Thiamine pyrimidine synthase" evidence="12">
    <location>
        <begin position="29"/>
        <end position="351"/>
    </location>
</feature>
<proteinExistence type="inferred from homology"/>
<comment type="function">
    <text evidence="1">Responsible for the formation of the pyrimidine heterocycle in the thiamine biosynthesis pathway. Catalyzes the formation of hydroxymethylpyrimidine phosphate (HMP-P) from histidine and pyridoxal phosphate (PLP). The protein uses PLP and the active site histidine to form HMP-P, generating an inactive enzyme. The enzyme can only undergo a single turnover, which suggests it is a suicide enzyme.</text>
</comment>
<keyword evidence="9" id="KW-0408">Iron</keyword>
<comment type="catalytic activity">
    <reaction evidence="11">
        <text>N(6)-(pyridoxal phosphate)-L-lysyl-[4-amino-5-hydroxymethyl-2-methylpyrimidine phosphate synthase] + L-histidyl-[4-amino-5-hydroxymethyl-2-methylpyrimidine phosphate synthase] + 2 Fe(3+) + 4 H2O = L-lysyl-[4-amino-5-hydroxymethyl-2-methylpyrimidine phosphate synthase] + (2S)-2-amino-5-hydroxy-4-oxopentanoyl-[4-amino-5-hydroxymethyl-2-methylpyrimidine phosphate synthase] + 4-amino-2-methyl-5-(phosphooxymethyl)pyrimidine + 3-oxopropanoate + 2 Fe(2+) + 2 H(+)</text>
        <dbReference type="Rhea" id="RHEA:65756"/>
        <dbReference type="Rhea" id="RHEA-COMP:16892"/>
        <dbReference type="Rhea" id="RHEA-COMP:16893"/>
        <dbReference type="Rhea" id="RHEA-COMP:16894"/>
        <dbReference type="Rhea" id="RHEA-COMP:16895"/>
        <dbReference type="ChEBI" id="CHEBI:15377"/>
        <dbReference type="ChEBI" id="CHEBI:15378"/>
        <dbReference type="ChEBI" id="CHEBI:29033"/>
        <dbReference type="ChEBI" id="CHEBI:29034"/>
        <dbReference type="ChEBI" id="CHEBI:29969"/>
        <dbReference type="ChEBI" id="CHEBI:29979"/>
        <dbReference type="ChEBI" id="CHEBI:33190"/>
        <dbReference type="ChEBI" id="CHEBI:58354"/>
        <dbReference type="ChEBI" id="CHEBI:143915"/>
        <dbReference type="ChEBI" id="CHEBI:157692"/>
    </reaction>
    <physiologicalReaction direction="left-to-right" evidence="11">
        <dbReference type="Rhea" id="RHEA:65757"/>
    </physiologicalReaction>
</comment>
<keyword evidence="15" id="KW-1185">Reference proteome</keyword>
<evidence type="ECO:0000256" key="6">
    <source>
        <dbReference type="ARBA" id="ARBA00022723"/>
    </source>
</evidence>
<keyword evidence="12" id="KW-0732">Signal</keyword>
<feature type="domain" description="SsuA/THI5-like" evidence="13">
    <location>
        <begin position="49"/>
        <end position="264"/>
    </location>
</feature>
<dbReference type="InterPro" id="IPR015168">
    <property type="entry name" value="SsuA/THI5"/>
</dbReference>
<keyword evidence="8" id="KW-0784">Thiamine biosynthesis</keyword>
<evidence type="ECO:0000313" key="15">
    <source>
        <dbReference type="Proteomes" id="UP001501671"/>
    </source>
</evidence>
<dbReference type="SUPFAM" id="SSF53850">
    <property type="entry name" value="Periplasmic binding protein-like II"/>
    <property type="match status" value="1"/>
</dbReference>
<evidence type="ECO:0000259" key="13">
    <source>
        <dbReference type="Pfam" id="PF09084"/>
    </source>
</evidence>
<keyword evidence="5" id="KW-0808">Transferase</keyword>
<dbReference type="PANTHER" id="PTHR31528">
    <property type="entry name" value="4-AMINO-5-HYDROXYMETHYL-2-METHYLPYRIMIDINE PHOSPHATE SYNTHASE THI11-RELATED"/>
    <property type="match status" value="1"/>
</dbReference>
<dbReference type="EMBL" id="BAABFO010000020">
    <property type="protein sequence ID" value="GAA4338748.1"/>
    <property type="molecule type" value="Genomic_DNA"/>
</dbReference>
<evidence type="ECO:0000256" key="11">
    <source>
        <dbReference type="ARBA" id="ARBA00048179"/>
    </source>
</evidence>
<evidence type="ECO:0000313" key="14">
    <source>
        <dbReference type="EMBL" id="GAA4338748.1"/>
    </source>
</evidence>
<evidence type="ECO:0000256" key="12">
    <source>
        <dbReference type="SAM" id="SignalP"/>
    </source>
</evidence>
<evidence type="ECO:0000256" key="1">
    <source>
        <dbReference type="ARBA" id="ARBA00003469"/>
    </source>
</evidence>
<comment type="pathway">
    <text evidence="2">Cofactor biosynthesis; thiamine diphosphate biosynthesis.</text>
</comment>
<evidence type="ECO:0000256" key="10">
    <source>
        <dbReference type="ARBA" id="ARBA00033171"/>
    </source>
</evidence>
<dbReference type="InterPro" id="IPR027939">
    <property type="entry name" value="NMT1/THI5"/>
</dbReference>
<accession>A0ABP8HFZ0</accession>
<evidence type="ECO:0000256" key="5">
    <source>
        <dbReference type="ARBA" id="ARBA00022679"/>
    </source>
</evidence>
<keyword evidence="7" id="KW-0663">Pyridoxal phosphate</keyword>
<evidence type="ECO:0000256" key="4">
    <source>
        <dbReference type="ARBA" id="ARBA00011738"/>
    </source>
</evidence>
<dbReference type="RefSeq" id="WP_345251282.1">
    <property type="nucleotide sequence ID" value="NZ_BAABFO010000020.1"/>
</dbReference>
<name>A0ABP8HFZ0_9BURK</name>
<evidence type="ECO:0000256" key="3">
    <source>
        <dbReference type="ARBA" id="ARBA00009406"/>
    </source>
</evidence>
<evidence type="ECO:0000256" key="9">
    <source>
        <dbReference type="ARBA" id="ARBA00023004"/>
    </source>
</evidence>
<comment type="caution">
    <text evidence="14">The sequence shown here is derived from an EMBL/GenBank/DDBJ whole genome shotgun (WGS) entry which is preliminary data.</text>
</comment>
<reference evidence="15" key="1">
    <citation type="journal article" date="2019" name="Int. J. Syst. Evol. Microbiol.">
        <title>The Global Catalogue of Microorganisms (GCM) 10K type strain sequencing project: providing services to taxonomists for standard genome sequencing and annotation.</title>
        <authorList>
            <consortium name="The Broad Institute Genomics Platform"/>
            <consortium name="The Broad Institute Genome Sequencing Center for Infectious Disease"/>
            <person name="Wu L."/>
            <person name="Ma J."/>
        </authorList>
    </citation>
    <scope>NUCLEOTIDE SEQUENCE [LARGE SCALE GENOMIC DNA]</scope>
    <source>
        <strain evidence="15">JCM 17666</strain>
    </source>
</reference>
<evidence type="ECO:0000256" key="7">
    <source>
        <dbReference type="ARBA" id="ARBA00022898"/>
    </source>
</evidence>
<dbReference type="Gene3D" id="3.40.190.10">
    <property type="entry name" value="Periplasmic binding protein-like II"/>
    <property type="match status" value="2"/>
</dbReference>
<feature type="signal peptide" evidence="12">
    <location>
        <begin position="1"/>
        <end position="28"/>
    </location>
</feature>
<comment type="similarity">
    <text evidence="3">Belongs to the NMT1/THI5 family.</text>
</comment>
<dbReference type="Proteomes" id="UP001501671">
    <property type="component" value="Unassembled WGS sequence"/>
</dbReference>
<sequence length="351" mass="37605">MTFFIRRPGCRALLAGLAVAFAAWGAPAAAQNTRIRFQLDWRFEGPSALFLTAAKKGYFSEEKLDVTIDAGNGSGGAINRVASGAYEMGFADLAALMEFQGNNPNAPSIPTGVMMMYNNTPAAVFSLKKSGIKTPKDLEGKKLGAPSFDAGRRTFPLFAAATRIDEKTITWISMDPALRETMLARGDLDAITGFYFTSLLSLNARGVKDADIAIMSYPAYGVKLYGNAIIADRNFLKSHPEAVKGFLRAVAKATRDVIADPAAAIKTVKERDGIIDEALELKRLKVAIATSIDTPDARAEGFGDVNPARVALMASQVGTVFATKVPVDPDLAFDRSFLPPKSVLSTVLRGK</sequence>
<organism evidence="14 15">
    <name type="scientific">Pigmentiphaga soli</name>
    <dbReference type="NCBI Taxonomy" id="1007095"/>
    <lineage>
        <taxon>Bacteria</taxon>
        <taxon>Pseudomonadati</taxon>
        <taxon>Pseudomonadota</taxon>
        <taxon>Betaproteobacteria</taxon>
        <taxon>Burkholderiales</taxon>
        <taxon>Alcaligenaceae</taxon>
        <taxon>Pigmentiphaga</taxon>
    </lineage>
</organism>
<dbReference type="PANTHER" id="PTHR31528:SF1">
    <property type="entry name" value="4-AMINO-5-HYDROXYMETHYL-2-METHYLPYRIMIDINE PHOSPHATE SYNTHASE THI11-RELATED"/>
    <property type="match status" value="1"/>
</dbReference>